<sequence>MLLPLLAFMMACNDDNSERIYPKLEPPGSVLSYVFQQGGDGYSCFRIPAIVMTKSGTLLAFAEGRKNGCGDEDDIDLVLKRSLDTGKTWSKLSVVWSDAENTCGNPVPIVDRNTGKIVLLMTWNRGDDAIGTINAGTSKDTRRVYLTSSSNDGVSWEPVKEITSSVKKAGWGWYATGPCHGIQTAAGRMIAPCDYIEVGAGRRGNSHVIYSDDAGVTWQLGGIVPTVEGVNPNESTVAELSGGKLLLNMRVGNNENLRMSSTSTDGGITWSTPYNEPQLIDPVCQGSLLSATIGGSLQLFFSNPAATTRRTMTIKLSTDEGAKWDKKNIVFDGPAGYSDLVQLSGTHIGLLYEAGVAKYTNGIAFKSVAIANIK</sequence>
<dbReference type="SUPFAM" id="SSF50939">
    <property type="entry name" value="Sialidases"/>
    <property type="match status" value="1"/>
</dbReference>
<dbReference type="Gene3D" id="2.120.10.10">
    <property type="match status" value="1"/>
</dbReference>
<dbReference type="Proteomes" id="UP001162741">
    <property type="component" value="Chromosome"/>
</dbReference>
<evidence type="ECO:0000313" key="6">
    <source>
        <dbReference type="Proteomes" id="UP001162741"/>
    </source>
</evidence>
<gene>
    <name evidence="5" type="ORF">MKQ68_09955</name>
</gene>
<dbReference type="InterPro" id="IPR036278">
    <property type="entry name" value="Sialidase_sf"/>
</dbReference>
<dbReference type="EC" id="3.2.1.18" evidence="3"/>
<name>A0ABY6J6X2_9BACT</name>
<dbReference type="InterPro" id="IPR026856">
    <property type="entry name" value="Sialidase_fam"/>
</dbReference>
<keyword evidence="6" id="KW-1185">Reference proteome</keyword>
<dbReference type="GO" id="GO:0016787">
    <property type="term" value="F:hydrolase activity"/>
    <property type="evidence" value="ECO:0007669"/>
    <property type="project" value="UniProtKB-KW"/>
</dbReference>
<keyword evidence="5" id="KW-0378">Hydrolase</keyword>
<comment type="similarity">
    <text evidence="2">Belongs to the glycosyl hydrolase 33 family.</text>
</comment>
<dbReference type="PANTHER" id="PTHR10628">
    <property type="entry name" value="SIALIDASE"/>
    <property type="match status" value="1"/>
</dbReference>
<dbReference type="InterPro" id="IPR011040">
    <property type="entry name" value="Sialidase"/>
</dbReference>
<accession>A0ABY6J6X2</accession>
<dbReference type="Pfam" id="PF13088">
    <property type="entry name" value="BNR_2"/>
    <property type="match status" value="1"/>
</dbReference>
<organism evidence="5 6">
    <name type="scientific">Chitinophaga horti</name>
    <dbReference type="NCBI Taxonomy" id="2920382"/>
    <lineage>
        <taxon>Bacteria</taxon>
        <taxon>Pseudomonadati</taxon>
        <taxon>Bacteroidota</taxon>
        <taxon>Chitinophagia</taxon>
        <taxon>Chitinophagales</taxon>
        <taxon>Chitinophagaceae</taxon>
        <taxon>Chitinophaga</taxon>
    </lineage>
</organism>
<feature type="domain" description="Sialidase" evidence="4">
    <location>
        <begin position="56"/>
        <end position="347"/>
    </location>
</feature>
<dbReference type="PANTHER" id="PTHR10628:SF30">
    <property type="entry name" value="EXO-ALPHA-SIALIDASE"/>
    <property type="match status" value="1"/>
</dbReference>
<evidence type="ECO:0000256" key="3">
    <source>
        <dbReference type="ARBA" id="ARBA00012733"/>
    </source>
</evidence>
<dbReference type="RefSeq" id="WP_264283160.1">
    <property type="nucleotide sequence ID" value="NZ_CP107006.1"/>
</dbReference>
<evidence type="ECO:0000313" key="5">
    <source>
        <dbReference type="EMBL" id="UYQ95421.1"/>
    </source>
</evidence>
<evidence type="ECO:0000256" key="1">
    <source>
        <dbReference type="ARBA" id="ARBA00000427"/>
    </source>
</evidence>
<reference evidence="5" key="1">
    <citation type="submission" date="2022-10" db="EMBL/GenBank/DDBJ databases">
        <title>Chitinophaga sp. nov., isolated from soil.</title>
        <authorList>
            <person name="Jeon C.O."/>
        </authorList>
    </citation>
    <scope>NUCLEOTIDE SEQUENCE</scope>
    <source>
        <strain evidence="5">R8</strain>
    </source>
</reference>
<dbReference type="EMBL" id="CP107006">
    <property type="protein sequence ID" value="UYQ95421.1"/>
    <property type="molecule type" value="Genomic_DNA"/>
</dbReference>
<proteinExistence type="inferred from homology"/>
<comment type="catalytic activity">
    <reaction evidence="1">
        <text>Hydrolysis of alpha-(2-&gt;3)-, alpha-(2-&gt;6)-, alpha-(2-&gt;8)- glycosidic linkages of terminal sialic acid residues in oligosaccharides, glycoproteins, glycolipids, colominic acid and synthetic substrates.</text>
        <dbReference type="EC" id="3.2.1.18"/>
    </reaction>
</comment>
<protein>
    <recommendedName>
        <fullName evidence="3">exo-alpha-sialidase</fullName>
        <ecNumber evidence="3">3.2.1.18</ecNumber>
    </recommendedName>
</protein>
<dbReference type="CDD" id="cd15482">
    <property type="entry name" value="Sialidase_non-viral"/>
    <property type="match status" value="1"/>
</dbReference>
<evidence type="ECO:0000256" key="2">
    <source>
        <dbReference type="ARBA" id="ARBA00009348"/>
    </source>
</evidence>
<evidence type="ECO:0000259" key="4">
    <source>
        <dbReference type="Pfam" id="PF13088"/>
    </source>
</evidence>